<evidence type="ECO:0000256" key="4">
    <source>
        <dbReference type="ARBA" id="ARBA00031123"/>
    </source>
</evidence>
<dbReference type="Pfam" id="PF01869">
    <property type="entry name" value="BcrAD_BadFG"/>
    <property type="match status" value="1"/>
</dbReference>
<dbReference type="PANTHER" id="PTHR43190">
    <property type="entry name" value="N-ACETYL-D-GLUCOSAMINE KINASE"/>
    <property type="match status" value="1"/>
</dbReference>
<sequence length="347" mass="35998">MGGYENGDSPAAAAGEGGVILGVDGGTTNTVCVCLPAAMPPPDSPGAIPVLSRAVAGCSNRNSVGESAALETLEQVMAQALTMANTDRSAVRAVCLAVSGVNHPSDQQKMLDWIRDLFPGHVKFYVENDAVAALASGTMGKLHGCVLIAGTGSIAYGVTEDGKVARAAGAGPVLGDWGSGYGIAAQALTAVVKAYDGRGPHTNLTREILRKLELSSPDELIGWTYADPSWARIAALVPVVVSSAEDGDEVANKILHDSVQELADSVVAVVRRLTLCGEDGKDQFPLVLVGGVLEGNKKWNISGEVVRCISKVFPGVHPVRPEVEPAIGAALLAWSHHRKGLKLENRS</sequence>
<dbReference type="EC" id="2.7.1.59" evidence="2"/>
<dbReference type="SUPFAM" id="SSF53067">
    <property type="entry name" value="Actin-like ATPase domain"/>
    <property type="match status" value="2"/>
</dbReference>
<dbReference type="GO" id="GO:0045127">
    <property type="term" value="F:N-acetylglucosamine kinase activity"/>
    <property type="evidence" value="ECO:0007669"/>
    <property type="project" value="UniProtKB-EC"/>
</dbReference>
<comment type="similarity">
    <text evidence="1">Belongs to the eukaryotic-type N-acetylglucosamine kinase family.</text>
</comment>
<evidence type="ECO:0000313" key="7">
    <source>
        <dbReference type="Proteomes" id="UP000479710"/>
    </source>
</evidence>
<dbReference type="CDD" id="cd24081">
    <property type="entry name" value="ASKHA_NBD_DdNAGK-like"/>
    <property type="match status" value="1"/>
</dbReference>
<dbReference type="InterPro" id="IPR052519">
    <property type="entry name" value="Euk-type_GlcNAc_Kinase"/>
</dbReference>
<comment type="caution">
    <text evidence="6">The sequence shown here is derived from an EMBL/GenBank/DDBJ whole genome shotgun (WGS) entry which is preliminary data.</text>
</comment>
<dbReference type="OrthoDB" id="311172at2759"/>
<accession>A0A6G1DJ53</accession>
<reference evidence="6 7" key="1">
    <citation type="submission" date="2019-11" db="EMBL/GenBank/DDBJ databases">
        <title>Whole genome sequence of Oryza granulata.</title>
        <authorList>
            <person name="Li W."/>
        </authorList>
    </citation>
    <scope>NUCLEOTIDE SEQUENCE [LARGE SCALE GENOMIC DNA]</scope>
    <source>
        <strain evidence="7">cv. Menghai</strain>
        <tissue evidence="6">Leaf</tissue>
    </source>
</reference>
<evidence type="ECO:0000259" key="5">
    <source>
        <dbReference type="Pfam" id="PF01869"/>
    </source>
</evidence>
<evidence type="ECO:0000313" key="6">
    <source>
        <dbReference type="EMBL" id="KAF0911753.1"/>
    </source>
</evidence>
<feature type="domain" description="ATPase BadF/BadG/BcrA/BcrD type" evidence="5">
    <location>
        <begin position="21"/>
        <end position="333"/>
    </location>
</feature>
<dbReference type="InterPro" id="IPR043129">
    <property type="entry name" value="ATPase_NBD"/>
</dbReference>
<dbReference type="Gene3D" id="3.30.420.40">
    <property type="match status" value="2"/>
</dbReference>
<evidence type="ECO:0000256" key="3">
    <source>
        <dbReference type="ARBA" id="ARBA00014974"/>
    </source>
</evidence>
<protein>
    <recommendedName>
        <fullName evidence="3">N-acetyl-D-glucosamine kinase</fullName>
        <ecNumber evidence="2">2.7.1.59</ecNumber>
    </recommendedName>
    <alternativeName>
        <fullName evidence="4">GlcNAc kinase</fullName>
    </alternativeName>
</protein>
<proteinExistence type="inferred from homology"/>
<dbReference type="InterPro" id="IPR002731">
    <property type="entry name" value="ATPase_BadF"/>
</dbReference>
<organism evidence="6 7">
    <name type="scientific">Oryza meyeriana var. granulata</name>
    <dbReference type="NCBI Taxonomy" id="110450"/>
    <lineage>
        <taxon>Eukaryota</taxon>
        <taxon>Viridiplantae</taxon>
        <taxon>Streptophyta</taxon>
        <taxon>Embryophyta</taxon>
        <taxon>Tracheophyta</taxon>
        <taxon>Spermatophyta</taxon>
        <taxon>Magnoliopsida</taxon>
        <taxon>Liliopsida</taxon>
        <taxon>Poales</taxon>
        <taxon>Poaceae</taxon>
        <taxon>BOP clade</taxon>
        <taxon>Oryzoideae</taxon>
        <taxon>Oryzeae</taxon>
        <taxon>Oryzinae</taxon>
        <taxon>Oryza</taxon>
        <taxon>Oryza meyeriana</taxon>
    </lineage>
</organism>
<name>A0A6G1DJ53_9ORYZ</name>
<dbReference type="Proteomes" id="UP000479710">
    <property type="component" value="Unassembled WGS sequence"/>
</dbReference>
<dbReference type="EMBL" id="SPHZ02000006">
    <property type="protein sequence ID" value="KAF0911753.1"/>
    <property type="molecule type" value="Genomic_DNA"/>
</dbReference>
<dbReference type="PANTHER" id="PTHR43190:SF3">
    <property type="entry name" value="N-ACETYL-D-GLUCOSAMINE KINASE"/>
    <property type="match status" value="1"/>
</dbReference>
<evidence type="ECO:0000256" key="2">
    <source>
        <dbReference type="ARBA" id="ARBA00012122"/>
    </source>
</evidence>
<dbReference type="AlphaFoldDB" id="A0A6G1DJ53"/>
<gene>
    <name evidence="6" type="ORF">E2562_011748</name>
</gene>
<keyword evidence="7" id="KW-1185">Reference proteome</keyword>
<evidence type="ECO:0000256" key="1">
    <source>
        <dbReference type="ARBA" id="ARBA00006198"/>
    </source>
</evidence>